<name>A0A0J9BMS2_9FIRM</name>
<dbReference type="EMBL" id="ADLK01000044">
    <property type="protein sequence ID" value="KMW13514.1"/>
    <property type="molecule type" value="Genomic_DNA"/>
</dbReference>
<dbReference type="PATRIC" id="fig|742734.4.peg.5433"/>
<dbReference type="OrthoDB" id="9902655at2"/>
<accession>A0A0J9BMS2</accession>
<proteinExistence type="predicted"/>
<dbReference type="AlphaFoldDB" id="A0A0J9BMS2"/>
<dbReference type="Proteomes" id="UP000037392">
    <property type="component" value="Unassembled WGS sequence"/>
</dbReference>
<comment type="caution">
    <text evidence="1">The sequence shown here is derived from an EMBL/GenBank/DDBJ whole genome shotgun (WGS) entry which is preliminary data.</text>
</comment>
<evidence type="ECO:0000313" key="1">
    <source>
        <dbReference type="EMBL" id="KMW13514.1"/>
    </source>
</evidence>
<sequence>MIQICKMNEKVWNYLEGKGLISSVRSGNDLYAMADDRAQVEVVLECNDHGGNKLINVGMNLLWPSMFHHHPAHEEVFLLSGRDTKPLYIAFAFDGLADFVKKRDRRELKESDFMIVEMLYDHPGFSCFAINPGVLHGEFTCPGEKANPVLIVTEPSDMATDLVDISGIKDMFINAVKRTQEAV</sequence>
<evidence type="ECO:0000313" key="2">
    <source>
        <dbReference type="Proteomes" id="UP000037392"/>
    </source>
</evidence>
<protein>
    <submittedName>
        <fullName evidence="1">Uncharacterized protein</fullName>
    </submittedName>
</protein>
<dbReference type="GeneID" id="93166781"/>
<dbReference type="RefSeq" id="WP_048931026.1">
    <property type="nucleotide sequence ID" value="NZ_KQ235884.1"/>
</dbReference>
<organism evidence="1 2">
    <name type="scientific">[Clostridium] citroniae WAL-19142</name>
    <dbReference type="NCBI Taxonomy" id="742734"/>
    <lineage>
        <taxon>Bacteria</taxon>
        <taxon>Bacillati</taxon>
        <taxon>Bacillota</taxon>
        <taxon>Clostridia</taxon>
        <taxon>Lachnospirales</taxon>
        <taxon>Lachnospiraceae</taxon>
        <taxon>Enterocloster</taxon>
    </lineage>
</organism>
<gene>
    <name evidence="1" type="ORF">HMPREF9470_05077</name>
</gene>
<reference evidence="1 2" key="1">
    <citation type="submission" date="2011-04" db="EMBL/GenBank/DDBJ databases">
        <title>The Genome Sequence of Clostridium citroniae WAL-19142.</title>
        <authorList>
            <consortium name="The Broad Institute Genome Sequencing Platform"/>
            <person name="Earl A."/>
            <person name="Ward D."/>
            <person name="Feldgarden M."/>
            <person name="Gevers D."/>
            <person name="Warren Y.A."/>
            <person name="Tyrrell K.L."/>
            <person name="Citron D.M."/>
            <person name="Goldstein E.J."/>
            <person name="Daigneault M."/>
            <person name="Allen-Vercoe E."/>
            <person name="Young S.K."/>
            <person name="Zeng Q."/>
            <person name="Gargeya S."/>
            <person name="Fitzgerald M."/>
            <person name="Haas B."/>
            <person name="Abouelleil A."/>
            <person name="Alvarado L."/>
            <person name="Arachchi H.M."/>
            <person name="Berlin A."/>
            <person name="Brown A."/>
            <person name="Chapman S.B."/>
            <person name="Chen Z."/>
            <person name="Dunbar C."/>
            <person name="Freedman E."/>
            <person name="Gearin G."/>
            <person name="Gellesch M."/>
            <person name="Goldberg J."/>
            <person name="Griggs A."/>
            <person name="Gujja S."/>
            <person name="Heilman E.R."/>
            <person name="Heiman D."/>
            <person name="Howarth C."/>
            <person name="Larson L."/>
            <person name="Lui A."/>
            <person name="MacDonald P.J."/>
            <person name="Mehta T."/>
            <person name="Montmayeur A."/>
            <person name="Murphy C."/>
            <person name="Neiman D."/>
            <person name="Pearson M."/>
            <person name="Priest M."/>
            <person name="Roberts A."/>
            <person name="Saif S."/>
            <person name="Shea T."/>
            <person name="Shenoy N."/>
            <person name="Sisk P."/>
            <person name="Stolte C."/>
            <person name="Sykes S."/>
            <person name="White J."/>
            <person name="Yandava C."/>
            <person name="Wortman J."/>
            <person name="Nusbaum C."/>
            <person name="Birren B."/>
        </authorList>
    </citation>
    <scope>NUCLEOTIDE SEQUENCE [LARGE SCALE GENOMIC DNA]</scope>
    <source>
        <strain evidence="1 2">WAL-19142</strain>
    </source>
</reference>